<dbReference type="PANTHER" id="PTHR22916">
    <property type="entry name" value="GLYCOSYLTRANSFERASE"/>
    <property type="match status" value="1"/>
</dbReference>
<evidence type="ECO:0000259" key="4">
    <source>
        <dbReference type="Pfam" id="PF08759"/>
    </source>
</evidence>
<dbReference type="GO" id="GO:0016757">
    <property type="term" value="F:glycosyltransferase activity"/>
    <property type="evidence" value="ECO:0007669"/>
    <property type="project" value="UniProtKB-KW"/>
</dbReference>
<feature type="domain" description="Glycosyltransferase 2-like" evidence="3">
    <location>
        <begin position="300"/>
        <end position="470"/>
    </location>
</feature>
<dbReference type="Pfam" id="PF00535">
    <property type="entry name" value="Glycos_transf_2"/>
    <property type="match status" value="1"/>
</dbReference>
<organism evidence="5 6">
    <name type="scientific">Streptococcus cuniculi</name>
    <dbReference type="NCBI Taxonomy" id="1432788"/>
    <lineage>
        <taxon>Bacteria</taxon>
        <taxon>Bacillati</taxon>
        <taxon>Bacillota</taxon>
        <taxon>Bacilli</taxon>
        <taxon>Lactobacillales</taxon>
        <taxon>Streptococcaceae</taxon>
        <taxon>Streptococcus</taxon>
    </lineage>
</organism>
<dbReference type="InterPro" id="IPR001173">
    <property type="entry name" value="Glyco_trans_2-like"/>
</dbReference>
<dbReference type="PANTHER" id="PTHR22916:SF51">
    <property type="entry name" value="GLYCOSYLTRANSFERASE EPSH-RELATED"/>
    <property type="match status" value="1"/>
</dbReference>
<evidence type="ECO:0000313" key="6">
    <source>
        <dbReference type="Proteomes" id="UP000297253"/>
    </source>
</evidence>
<dbReference type="OrthoDB" id="796510at2"/>
<protein>
    <submittedName>
        <fullName evidence="5">SP_1767 family glycosyltransferase</fullName>
    </submittedName>
</protein>
<keyword evidence="2 5" id="KW-0808">Transferase</keyword>
<comment type="caution">
    <text evidence="5">The sequence shown here is derived from an EMBL/GenBank/DDBJ whole genome shotgun (WGS) entry which is preliminary data.</text>
</comment>
<name>A0A4Y9JAL7_9STRE</name>
<evidence type="ECO:0000313" key="5">
    <source>
        <dbReference type="EMBL" id="TFU97571.1"/>
    </source>
</evidence>
<dbReference type="InterPro" id="IPR029044">
    <property type="entry name" value="Nucleotide-diphossugar_trans"/>
</dbReference>
<dbReference type="Gene3D" id="3.90.550.10">
    <property type="entry name" value="Spore Coat Polysaccharide Biosynthesis Protein SpsA, Chain A"/>
    <property type="match status" value="1"/>
</dbReference>
<evidence type="ECO:0000256" key="1">
    <source>
        <dbReference type="ARBA" id="ARBA00022676"/>
    </source>
</evidence>
<dbReference type="AlphaFoldDB" id="A0A4Y9JAL7"/>
<dbReference type="NCBIfam" id="TIGR03728">
    <property type="entry name" value="glyco_access_1"/>
    <property type="match status" value="1"/>
</dbReference>
<evidence type="ECO:0000259" key="3">
    <source>
        <dbReference type="Pfam" id="PF00535"/>
    </source>
</evidence>
<dbReference type="CDD" id="cd00761">
    <property type="entry name" value="Glyco_tranf_GTA_type"/>
    <property type="match status" value="1"/>
</dbReference>
<gene>
    <name evidence="5" type="ORF">E4T82_07035</name>
</gene>
<feature type="domain" description="Glycosyltransferase GT-D fold" evidence="4">
    <location>
        <begin position="36"/>
        <end position="259"/>
    </location>
</feature>
<dbReference type="SUPFAM" id="SSF53448">
    <property type="entry name" value="Nucleotide-diphospho-sugar transferases"/>
    <property type="match status" value="1"/>
</dbReference>
<evidence type="ECO:0000256" key="2">
    <source>
        <dbReference type="ARBA" id="ARBA00022679"/>
    </source>
</evidence>
<dbReference type="InterPro" id="IPR014869">
    <property type="entry name" value="GT-D"/>
</dbReference>
<keyword evidence="1" id="KW-0328">Glycosyltransferase</keyword>
<accession>A0A4Y9JAL7</accession>
<dbReference type="EMBL" id="SPPD01000009">
    <property type="protein sequence ID" value="TFU97571.1"/>
    <property type="molecule type" value="Genomic_DNA"/>
</dbReference>
<dbReference type="Proteomes" id="UP000297253">
    <property type="component" value="Unassembled WGS sequence"/>
</dbReference>
<sequence length="588" mass="68331">MQYLRCCVTKKRSLSDIKVRPILDSLHYIQEHGASVVRFGDGEIDLINGRGIPYQDHDEQLARALKLILQVPSSEELVVCLPDVFQHLERYNRNAQVFWASHFERYRDFYEKECQSEWYGSTFLSRPYIDLQDKSLSDVYFSAIKGLWQGRDILIVEGETSRSGVGNDLFAGAQSVSRIVCPSHNAFANYDEIMERLLEHVEGKLVILMLGPTAKVLAYDLMKRGYQAIDLGHIDSEYEWYQMKASHKVKLAHKHTAEHNYDEQIVLQDDADYNRQVVATVGIEWEKKEEELVSQSEMISVIVPVYNVESYLRRCLDSLLKQTYTDFELVLVNDGSTDRSAEICEEYARKDVRIRVFHQENAGPSAARNHGVEQTRGRYITFVDSDDFVEDYYLYELHRALVENKADISICNFNSFNEERQSFLFSITSEMYFEKTYTVEEWLNQENTARYNLYLTFTFSPLKLFKRELFDGVYFPVGRLREDDATIYKLYLKASKIAFINQGSYYYSQRSEGLSRSGMLEDIASMISNAEERLALLATLGYDVTEHRDSYIKRLKKCQADSLRAGQIGLYRQLSTKLDLIEHYQKGE</sequence>
<dbReference type="Pfam" id="PF08759">
    <property type="entry name" value="GT-D"/>
    <property type="match status" value="1"/>
</dbReference>
<proteinExistence type="predicted"/>
<reference evidence="5 6" key="1">
    <citation type="submission" date="2019-03" db="EMBL/GenBank/DDBJ databases">
        <title>Diversity of the mouse oral microbiome.</title>
        <authorList>
            <person name="Joseph S."/>
            <person name="Aduse-Opoku J."/>
            <person name="Curtis M."/>
            <person name="Wade W."/>
            <person name="Hashim A."/>
        </authorList>
    </citation>
    <scope>NUCLEOTIDE SEQUENCE [LARGE SCALE GENOMIC DNA]</scope>
    <source>
        <strain evidence="5 6">WM131</strain>
    </source>
</reference>